<evidence type="ECO:0000256" key="3">
    <source>
        <dbReference type="ARBA" id="ARBA00022448"/>
    </source>
</evidence>
<keyword evidence="8" id="KW-1185">Reference proteome</keyword>
<accession>A0A239HW77</accession>
<dbReference type="Gene3D" id="3.40.50.1980">
    <property type="entry name" value="Nitrogenase molybdenum iron protein domain"/>
    <property type="match status" value="2"/>
</dbReference>
<evidence type="ECO:0000259" key="6">
    <source>
        <dbReference type="PROSITE" id="PS50983"/>
    </source>
</evidence>
<dbReference type="SUPFAM" id="SSF53807">
    <property type="entry name" value="Helical backbone' metal receptor"/>
    <property type="match status" value="1"/>
</dbReference>
<dbReference type="AlphaFoldDB" id="A0A239HW77"/>
<sequence>MPSSFRVNASLALLAVVGLSLTACSSDTGDTAGVQSPASSITEPGAYPATIEHAYGSTVVEEKPARVVTIGWSSQDAALALGTIPVAMERFSGDGIENDVLPWDAEIIGDAPVELLTTNPDVPFEQILGLEPDLILAVYSGISEEAYQRLSDIAPTVAFPESRWETSLTDQTTMIGAALGRPAEAQNLLDGVDDYLADAAASHPEFAGKTVTFGMRTDDGLIVFCPNDPRIELLGQLGIVSSPGVVAACSSGDSSVSVAGEEVDTLDADVLVLVDADGTNLDKAMAFAPFARLTAVSEGRLVRQVGMDYAMAVSAPTVLSIPYAFDTFIGQLEDALA</sequence>
<keyword evidence="3" id="KW-0813">Transport</keyword>
<comment type="subcellular location">
    <subcellularLocation>
        <location evidence="1">Cell envelope</location>
    </subcellularLocation>
</comment>
<proteinExistence type="inferred from homology"/>
<organism evidence="7 8">
    <name type="scientific">Rhodococcoides kyotonense</name>
    <dbReference type="NCBI Taxonomy" id="398843"/>
    <lineage>
        <taxon>Bacteria</taxon>
        <taxon>Bacillati</taxon>
        <taxon>Actinomycetota</taxon>
        <taxon>Actinomycetes</taxon>
        <taxon>Mycobacteriales</taxon>
        <taxon>Nocardiaceae</taxon>
        <taxon>Rhodococcoides</taxon>
    </lineage>
</organism>
<evidence type="ECO:0000313" key="7">
    <source>
        <dbReference type="EMBL" id="SNS85589.1"/>
    </source>
</evidence>
<reference evidence="8" key="1">
    <citation type="submission" date="2017-06" db="EMBL/GenBank/DDBJ databases">
        <authorList>
            <person name="Varghese N."/>
            <person name="Submissions S."/>
        </authorList>
    </citation>
    <scope>NUCLEOTIDE SEQUENCE [LARGE SCALE GENOMIC DNA]</scope>
    <source>
        <strain evidence="8">JCM 23211</strain>
    </source>
</reference>
<evidence type="ECO:0000313" key="8">
    <source>
        <dbReference type="Proteomes" id="UP000198327"/>
    </source>
</evidence>
<feature type="signal peptide" evidence="5">
    <location>
        <begin position="1"/>
        <end position="25"/>
    </location>
</feature>
<evidence type="ECO:0000256" key="5">
    <source>
        <dbReference type="SAM" id="SignalP"/>
    </source>
</evidence>
<dbReference type="PANTHER" id="PTHR30532">
    <property type="entry name" value="IRON III DICITRATE-BINDING PERIPLASMIC PROTEIN"/>
    <property type="match status" value="1"/>
</dbReference>
<dbReference type="OrthoDB" id="1846031at2"/>
<evidence type="ECO:0000256" key="4">
    <source>
        <dbReference type="ARBA" id="ARBA00022729"/>
    </source>
</evidence>
<dbReference type="GO" id="GO:0030288">
    <property type="term" value="C:outer membrane-bounded periplasmic space"/>
    <property type="evidence" value="ECO:0007669"/>
    <property type="project" value="TreeGrafter"/>
</dbReference>
<dbReference type="PROSITE" id="PS50983">
    <property type="entry name" value="FE_B12_PBP"/>
    <property type="match status" value="1"/>
</dbReference>
<dbReference type="EMBL" id="FZOW01000006">
    <property type="protein sequence ID" value="SNS85589.1"/>
    <property type="molecule type" value="Genomic_DNA"/>
</dbReference>
<dbReference type="Proteomes" id="UP000198327">
    <property type="component" value="Unassembled WGS sequence"/>
</dbReference>
<gene>
    <name evidence="7" type="ORF">SAMN05421642_10678</name>
</gene>
<dbReference type="InterPro" id="IPR002491">
    <property type="entry name" value="ABC_transptr_periplasmic_BD"/>
</dbReference>
<feature type="chain" id="PRO_5012941191" evidence="5">
    <location>
        <begin position="26"/>
        <end position="337"/>
    </location>
</feature>
<dbReference type="PANTHER" id="PTHR30532:SF24">
    <property type="entry name" value="FERRIC ENTEROBACTIN-BINDING PERIPLASMIC PROTEIN FEPB"/>
    <property type="match status" value="1"/>
</dbReference>
<dbReference type="RefSeq" id="WP_089246331.1">
    <property type="nucleotide sequence ID" value="NZ_FZOW01000006.1"/>
</dbReference>
<dbReference type="Pfam" id="PF01497">
    <property type="entry name" value="Peripla_BP_2"/>
    <property type="match status" value="1"/>
</dbReference>
<comment type="similarity">
    <text evidence="2">Belongs to the bacterial solute-binding protein 8 family.</text>
</comment>
<dbReference type="CDD" id="cd01146">
    <property type="entry name" value="FhuD"/>
    <property type="match status" value="1"/>
</dbReference>
<evidence type="ECO:0000256" key="2">
    <source>
        <dbReference type="ARBA" id="ARBA00008814"/>
    </source>
</evidence>
<keyword evidence="4 5" id="KW-0732">Signal</keyword>
<protein>
    <submittedName>
        <fullName evidence="7">Iron complex transport system substrate-binding protein</fullName>
    </submittedName>
</protein>
<name>A0A239HW77_9NOCA</name>
<dbReference type="GO" id="GO:1901678">
    <property type="term" value="P:iron coordination entity transport"/>
    <property type="evidence" value="ECO:0007669"/>
    <property type="project" value="UniProtKB-ARBA"/>
</dbReference>
<dbReference type="PROSITE" id="PS51257">
    <property type="entry name" value="PROKAR_LIPOPROTEIN"/>
    <property type="match status" value="1"/>
</dbReference>
<feature type="domain" description="Fe/B12 periplasmic-binding" evidence="6">
    <location>
        <begin position="66"/>
        <end position="336"/>
    </location>
</feature>
<evidence type="ECO:0000256" key="1">
    <source>
        <dbReference type="ARBA" id="ARBA00004196"/>
    </source>
</evidence>
<dbReference type="InterPro" id="IPR051313">
    <property type="entry name" value="Bact_iron-sidero_bind"/>
</dbReference>